<evidence type="ECO:0000313" key="3">
    <source>
        <dbReference type="Proteomes" id="UP000499080"/>
    </source>
</evidence>
<evidence type="ECO:0000256" key="1">
    <source>
        <dbReference type="SAM" id="MobiDB-lite"/>
    </source>
</evidence>
<keyword evidence="3" id="KW-1185">Reference proteome</keyword>
<organism evidence="2 3">
    <name type="scientific">Araneus ventricosus</name>
    <name type="common">Orbweaver spider</name>
    <name type="synonym">Epeira ventricosa</name>
    <dbReference type="NCBI Taxonomy" id="182803"/>
    <lineage>
        <taxon>Eukaryota</taxon>
        <taxon>Metazoa</taxon>
        <taxon>Ecdysozoa</taxon>
        <taxon>Arthropoda</taxon>
        <taxon>Chelicerata</taxon>
        <taxon>Arachnida</taxon>
        <taxon>Araneae</taxon>
        <taxon>Araneomorphae</taxon>
        <taxon>Entelegynae</taxon>
        <taxon>Araneoidea</taxon>
        <taxon>Araneidae</taxon>
        <taxon>Araneus</taxon>
    </lineage>
</organism>
<dbReference type="EMBL" id="BGPR01041909">
    <property type="protein sequence ID" value="GBO18262.1"/>
    <property type="molecule type" value="Genomic_DNA"/>
</dbReference>
<dbReference type="Proteomes" id="UP000499080">
    <property type="component" value="Unassembled WGS sequence"/>
</dbReference>
<protein>
    <submittedName>
        <fullName evidence="2">Uncharacterized protein</fullName>
    </submittedName>
</protein>
<proteinExistence type="predicted"/>
<reference evidence="2 3" key="1">
    <citation type="journal article" date="2019" name="Sci. Rep.">
        <title>Orb-weaving spider Araneus ventricosus genome elucidates the spidroin gene catalogue.</title>
        <authorList>
            <person name="Kono N."/>
            <person name="Nakamura H."/>
            <person name="Ohtoshi R."/>
            <person name="Moran D.A.P."/>
            <person name="Shinohara A."/>
            <person name="Yoshida Y."/>
            <person name="Fujiwara M."/>
            <person name="Mori M."/>
            <person name="Tomita M."/>
            <person name="Arakawa K."/>
        </authorList>
    </citation>
    <scope>NUCLEOTIDE SEQUENCE [LARGE SCALE GENOMIC DNA]</scope>
</reference>
<comment type="caution">
    <text evidence="2">The sequence shown here is derived from an EMBL/GenBank/DDBJ whole genome shotgun (WGS) entry which is preliminary data.</text>
</comment>
<accession>A0A4Y2V153</accession>
<feature type="region of interest" description="Disordered" evidence="1">
    <location>
        <begin position="1"/>
        <end position="23"/>
    </location>
</feature>
<gene>
    <name evidence="2" type="ORF">AVEN_69965_1</name>
</gene>
<name>A0A4Y2V153_ARAVE</name>
<evidence type="ECO:0000313" key="2">
    <source>
        <dbReference type="EMBL" id="GBO18262.1"/>
    </source>
</evidence>
<sequence>MDGITCSLKDQAGPNPLNSHNMGPGSPLVIARPPDLFAWLLPVPASLRRRALPGIMRLVQNPPETVCDSGQAGGSLWLLKFIQHYGHDPR</sequence>
<dbReference type="AlphaFoldDB" id="A0A4Y2V153"/>